<dbReference type="GO" id="GO:0005634">
    <property type="term" value="C:nucleus"/>
    <property type="evidence" value="ECO:0007669"/>
    <property type="project" value="TreeGrafter"/>
</dbReference>
<gene>
    <name evidence="9" type="ORF">ColSpa_01488</name>
</gene>
<evidence type="ECO:0000256" key="1">
    <source>
        <dbReference type="ARBA" id="ARBA00005446"/>
    </source>
</evidence>
<dbReference type="PANTHER" id="PTHR13710">
    <property type="entry name" value="DNA HELICASE RECQ FAMILY MEMBER"/>
    <property type="match status" value="1"/>
</dbReference>
<evidence type="ECO:0000256" key="3">
    <source>
        <dbReference type="ARBA" id="ARBA00022840"/>
    </source>
</evidence>
<dbReference type="GeneID" id="73322290"/>
<dbReference type="Pfam" id="PF16124">
    <property type="entry name" value="RecQ_Zn_bind"/>
    <property type="match status" value="1"/>
</dbReference>
<evidence type="ECO:0000256" key="6">
    <source>
        <dbReference type="SAM" id="MobiDB-lite"/>
    </source>
</evidence>
<evidence type="ECO:0000256" key="4">
    <source>
        <dbReference type="ARBA" id="ARBA00034617"/>
    </source>
</evidence>
<dbReference type="GO" id="GO:0043138">
    <property type="term" value="F:3'-5' DNA helicase activity"/>
    <property type="evidence" value="ECO:0007669"/>
    <property type="project" value="UniProtKB-EC"/>
</dbReference>
<dbReference type="SMART" id="SM00490">
    <property type="entry name" value="HELICc"/>
    <property type="match status" value="1"/>
</dbReference>
<evidence type="ECO:0000313" key="10">
    <source>
        <dbReference type="Proteomes" id="UP001055115"/>
    </source>
</evidence>
<dbReference type="PANTHER" id="PTHR13710:SF120">
    <property type="entry name" value="BIFUNCTIONAL 3'-5' EXONUCLEASE_ATP-DEPENDENT HELICASE WRN"/>
    <property type="match status" value="1"/>
</dbReference>
<proteinExistence type="inferred from homology"/>
<dbReference type="GO" id="GO:0009378">
    <property type="term" value="F:four-way junction helicase activity"/>
    <property type="evidence" value="ECO:0007669"/>
    <property type="project" value="TreeGrafter"/>
</dbReference>
<feature type="domain" description="Helicase C-terminal" evidence="8">
    <location>
        <begin position="332"/>
        <end position="485"/>
    </location>
</feature>
<dbReference type="InterPro" id="IPR036388">
    <property type="entry name" value="WH-like_DNA-bd_sf"/>
</dbReference>
<sequence length="803" mass="88559">MDDDFGFDSADEADLLAVVDNVTPANKRTKHDRSELDEPVSKRQKASSQADLAERVLQERFGLKSFRLEQKAAINRLLNGDSAVVVFPTGGGKSLCYQVRFRNQALNVPAVAIKELDRETGSRSVEDGGVSVVISPLIALMKDQVDALRRRGVAAAVLDSTQSREEFVDIHSKLANGKLDLLYCAPERLNNEGFLASLQSIRGGIRLLAIDEAHCISEVRDDLISPLYDSGGIHFGQTTSRVSMSYPILSFLLTNHSVARFAKEANVERIVCLTATATATVAQDIRATFNIPPEGLFITSMYRPKLVHQLVTISKLSILRLIVEPISSDDDQVEMCSRFLKKNPGPAIIYVTTHAGTETLAGNLAKKNFNARPYHAGLDKDTRSDIQDKFLRSDNMIIVGTIAFGMGIDKENVRTIIHFDLPSSIEAYSQQIGRAGRDGKTSTCLLYLSNKDFFLRNIMIHGERPSKLALRALFDEICSTENCQMRAGDTFSVAITSQSRRVDIRETQLSIIYAYLELKFGLLRASTPQYSEYKYQVLQGQALAADSSPAAKFIQRHAGKAQLWTHIDVDVPADSGGVTRADVTRKLDSWAESGIIKLDKKGVQKVFRLNKPLPSKNSEIDIIINDIDTEIMKKEKQDLQRVQDLVDLLTGTTCLTRGLASYFADTTHASVKECGHCTWCETHNQVKLPDFIPQALDEQTMKKILGVCKAACAKEASKADDLAATASKAKSADKAKTATAQARQALANSTAKNDARFMACVAFGIKTPRIGSMSLHNNKAVFETMSNCNFNELVATFEKLMKW</sequence>
<feature type="domain" description="Helicase ATP-binding" evidence="7">
    <location>
        <begin position="74"/>
        <end position="295"/>
    </location>
</feature>
<keyword evidence="9" id="KW-0347">Helicase</keyword>
<dbReference type="InterPro" id="IPR014001">
    <property type="entry name" value="Helicase_ATP-bd"/>
</dbReference>
<dbReference type="Pfam" id="PF00271">
    <property type="entry name" value="Helicase_C"/>
    <property type="match status" value="1"/>
</dbReference>
<keyword evidence="2" id="KW-0547">Nucleotide-binding</keyword>
<dbReference type="Gene3D" id="1.10.10.10">
    <property type="entry name" value="Winged helix-like DNA-binding domain superfamily/Winged helix DNA-binding domain"/>
    <property type="match status" value="1"/>
</dbReference>
<dbReference type="PROSITE" id="PS51194">
    <property type="entry name" value="HELICASE_CTER"/>
    <property type="match status" value="1"/>
</dbReference>
<accession>A0AA37LBH7</accession>
<keyword evidence="3" id="KW-0067">ATP-binding</keyword>
<dbReference type="SMART" id="SM00487">
    <property type="entry name" value="DEXDc"/>
    <property type="match status" value="1"/>
</dbReference>
<keyword evidence="10" id="KW-1185">Reference proteome</keyword>
<evidence type="ECO:0000256" key="2">
    <source>
        <dbReference type="ARBA" id="ARBA00022741"/>
    </source>
</evidence>
<dbReference type="AlphaFoldDB" id="A0AA37LBH7"/>
<dbReference type="CDD" id="cd17920">
    <property type="entry name" value="DEXHc_RecQ"/>
    <property type="match status" value="1"/>
</dbReference>
<feature type="compositionally biased region" description="Basic and acidic residues" evidence="6">
    <location>
        <begin position="32"/>
        <end position="41"/>
    </location>
</feature>
<dbReference type="Pfam" id="PF00270">
    <property type="entry name" value="DEAD"/>
    <property type="match status" value="1"/>
</dbReference>
<evidence type="ECO:0000313" key="9">
    <source>
        <dbReference type="EMBL" id="GKT41307.1"/>
    </source>
</evidence>
<dbReference type="Gene3D" id="3.40.50.300">
    <property type="entry name" value="P-loop containing nucleotide triphosphate hydrolases"/>
    <property type="match status" value="2"/>
</dbReference>
<comment type="catalytic activity">
    <reaction evidence="4">
        <text>Couples ATP hydrolysis with the unwinding of duplex DNA by translocating in the 3'-5' direction.</text>
        <dbReference type="EC" id="5.6.2.4"/>
    </reaction>
</comment>
<dbReference type="EC" id="5.6.2.4" evidence="5"/>
<dbReference type="InterPro" id="IPR027417">
    <property type="entry name" value="P-loop_NTPase"/>
</dbReference>
<comment type="caution">
    <text evidence="9">The sequence shown here is derived from an EMBL/GenBank/DDBJ whole genome shotgun (WGS) entry which is preliminary data.</text>
</comment>
<evidence type="ECO:0000259" key="8">
    <source>
        <dbReference type="PROSITE" id="PS51194"/>
    </source>
</evidence>
<organism evidence="9 10">
    <name type="scientific">Colletotrichum spaethianum</name>
    <dbReference type="NCBI Taxonomy" id="700344"/>
    <lineage>
        <taxon>Eukaryota</taxon>
        <taxon>Fungi</taxon>
        <taxon>Dikarya</taxon>
        <taxon>Ascomycota</taxon>
        <taxon>Pezizomycotina</taxon>
        <taxon>Sordariomycetes</taxon>
        <taxon>Hypocreomycetidae</taxon>
        <taxon>Glomerellales</taxon>
        <taxon>Glomerellaceae</taxon>
        <taxon>Colletotrichum</taxon>
        <taxon>Colletotrichum spaethianum species complex</taxon>
    </lineage>
</organism>
<keyword evidence="9" id="KW-0378">Hydrolase</keyword>
<dbReference type="SUPFAM" id="SSF52540">
    <property type="entry name" value="P-loop containing nucleoside triphosphate hydrolases"/>
    <property type="match status" value="1"/>
</dbReference>
<dbReference type="RefSeq" id="XP_049123657.1">
    <property type="nucleotide sequence ID" value="XM_049267700.1"/>
</dbReference>
<dbReference type="GO" id="GO:0003676">
    <property type="term" value="F:nucleic acid binding"/>
    <property type="evidence" value="ECO:0007669"/>
    <property type="project" value="InterPro"/>
</dbReference>
<dbReference type="Proteomes" id="UP001055115">
    <property type="component" value="Unassembled WGS sequence"/>
</dbReference>
<dbReference type="PROSITE" id="PS51192">
    <property type="entry name" value="HELICASE_ATP_BIND_1"/>
    <property type="match status" value="1"/>
</dbReference>
<dbReference type="EMBL" id="BQXU01000002">
    <property type="protein sequence ID" value="GKT41307.1"/>
    <property type="molecule type" value="Genomic_DNA"/>
</dbReference>
<dbReference type="InterPro" id="IPR001650">
    <property type="entry name" value="Helicase_C-like"/>
</dbReference>
<dbReference type="GO" id="GO:0005694">
    <property type="term" value="C:chromosome"/>
    <property type="evidence" value="ECO:0007669"/>
    <property type="project" value="TreeGrafter"/>
</dbReference>
<dbReference type="InterPro" id="IPR011545">
    <property type="entry name" value="DEAD/DEAH_box_helicase_dom"/>
</dbReference>
<dbReference type="GO" id="GO:0005737">
    <property type="term" value="C:cytoplasm"/>
    <property type="evidence" value="ECO:0007669"/>
    <property type="project" value="TreeGrafter"/>
</dbReference>
<dbReference type="GO" id="GO:0005524">
    <property type="term" value="F:ATP binding"/>
    <property type="evidence" value="ECO:0007669"/>
    <property type="project" value="UniProtKB-KW"/>
</dbReference>
<evidence type="ECO:0000259" key="7">
    <source>
        <dbReference type="PROSITE" id="PS51192"/>
    </source>
</evidence>
<reference evidence="9 10" key="1">
    <citation type="submission" date="2022-03" db="EMBL/GenBank/DDBJ databases">
        <title>Genome data of Colletotrichum spp.</title>
        <authorList>
            <person name="Utami Y.D."/>
            <person name="Hiruma K."/>
        </authorList>
    </citation>
    <scope>NUCLEOTIDE SEQUENCE [LARGE SCALE GENOMIC DNA]</scope>
    <source>
        <strain evidence="9 10">MAFF 239500</strain>
    </source>
</reference>
<protein>
    <recommendedName>
        <fullName evidence="5">DNA 3'-5' helicase</fullName>
        <ecNumber evidence="5">5.6.2.4</ecNumber>
    </recommendedName>
</protein>
<feature type="region of interest" description="Disordered" evidence="6">
    <location>
        <begin position="26"/>
        <end position="49"/>
    </location>
</feature>
<dbReference type="GO" id="GO:0000724">
    <property type="term" value="P:double-strand break repair via homologous recombination"/>
    <property type="evidence" value="ECO:0007669"/>
    <property type="project" value="TreeGrafter"/>
</dbReference>
<evidence type="ECO:0000256" key="5">
    <source>
        <dbReference type="ARBA" id="ARBA00034808"/>
    </source>
</evidence>
<comment type="similarity">
    <text evidence="1">Belongs to the helicase family. RecQ subfamily.</text>
</comment>
<dbReference type="InterPro" id="IPR032284">
    <property type="entry name" value="RecQ_Zn-bd"/>
</dbReference>
<name>A0AA37LBH7_9PEZI</name>